<dbReference type="AlphaFoldDB" id="A0A4R3MEV7"/>
<proteinExistence type="predicted"/>
<dbReference type="OrthoDB" id="9811352at2"/>
<sequence length="170" mass="18578">MWQNKFAANVLAVVMTLGLTGAALAQAEPVAGASIDLPAVTLLDGRQLPAGHFQGKPVIVEYWASWCPFCARQNPYLQKLTVLAQDKGLEILTVSIDRHESAAKDYVASHHYTFPVAMETPELLKVFGKRKVIPQIFVIKADGKLAEVIPGEMFEEDVLDLVKYAPKSSG</sequence>
<keyword evidence="3" id="KW-0413">Isomerase</keyword>
<dbReference type="InterPro" id="IPR013740">
    <property type="entry name" value="Redoxin"/>
</dbReference>
<evidence type="ECO:0000313" key="3">
    <source>
        <dbReference type="EMBL" id="TCT10859.1"/>
    </source>
</evidence>
<comment type="caution">
    <text evidence="3">The sequence shown here is derived from an EMBL/GenBank/DDBJ whole genome shotgun (WGS) entry which is preliminary data.</text>
</comment>
<keyword evidence="1" id="KW-0732">Signal</keyword>
<dbReference type="CDD" id="cd02966">
    <property type="entry name" value="TlpA_like_family"/>
    <property type="match status" value="1"/>
</dbReference>
<feature type="domain" description="Thioredoxin" evidence="2">
    <location>
        <begin position="15"/>
        <end position="167"/>
    </location>
</feature>
<evidence type="ECO:0000256" key="1">
    <source>
        <dbReference type="SAM" id="SignalP"/>
    </source>
</evidence>
<dbReference type="RefSeq" id="WP_132579298.1">
    <property type="nucleotide sequence ID" value="NZ_SMAJ01000001.1"/>
</dbReference>
<dbReference type="InterPro" id="IPR036249">
    <property type="entry name" value="Thioredoxin-like_sf"/>
</dbReference>
<organism evidence="3 4">
    <name type="scientific">Paralcaligenes ureilyticus</name>
    <dbReference type="NCBI Taxonomy" id="627131"/>
    <lineage>
        <taxon>Bacteria</taxon>
        <taxon>Pseudomonadati</taxon>
        <taxon>Pseudomonadota</taxon>
        <taxon>Betaproteobacteria</taxon>
        <taxon>Burkholderiales</taxon>
        <taxon>Alcaligenaceae</taxon>
        <taxon>Paralcaligenes</taxon>
    </lineage>
</organism>
<dbReference type="GO" id="GO:0016491">
    <property type="term" value="F:oxidoreductase activity"/>
    <property type="evidence" value="ECO:0007669"/>
    <property type="project" value="InterPro"/>
</dbReference>
<dbReference type="GO" id="GO:0016853">
    <property type="term" value="F:isomerase activity"/>
    <property type="evidence" value="ECO:0007669"/>
    <property type="project" value="UniProtKB-KW"/>
</dbReference>
<dbReference type="SUPFAM" id="SSF52833">
    <property type="entry name" value="Thioredoxin-like"/>
    <property type="match status" value="1"/>
</dbReference>
<feature type="chain" id="PRO_5020736328" evidence="1">
    <location>
        <begin position="26"/>
        <end position="170"/>
    </location>
</feature>
<dbReference type="PANTHER" id="PTHR42852">
    <property type="entry name" value="THIOL:DISULFIDE INTERCHANGE PROTEIN DSBE"/>
    <property type="match status" value="1"/>
</dbReference>
<keyword evidence="4" id="KW-1185">Reference proteome</keyword>
<dbReference type="Proteomes" id="UP000295525">
    <property type="component" value="Unassembled WGS sequence"/>
</dbReference>
<protein>
    <submittedName>
        <fullName evidence="3">Thiol-disulfide isomerase/thioredoxin</fullName>
    </submittedName>
</protein>
<dbReference type="PANTHER" id="PTHR42852:SF16">
    <property type="entry name" value="THIOL:DISULFIDE INTERCHANGE PROTEIN TLPA"/>
    <property type="match status" value="1"/>
</dbReference>
<dbReference type="Pfam" id="PF08534">
    <property type="entry name" value="Redoxin"/>
    <property type="match status" value="1"/>
</dbReference>
<accession>A0A4R3MEV7</accession>
<dbReference type="InterPro" id="IPR050553">
    <property type="entry name" value="Thioredoxin_ResA/DsbE_sf"/>
</dbReference>
<gene>
    <name evidence="3" type="ORF">EDC26_10179</name>
</gene>
<dbReference type="PROSITE" id="PS51352">
    <property type="entry name" value="THIOREDOXIN_2"/>
    <property type="match status" value="1"/>
</dbReference>
<name>A0A4R3MEV7_9BURK</name>
<dbReference type="EMBL" id="SMAJ01000001">
    <property type="protein sequence ID" value="TCT10859.1"/>
    <property type="molecule type" value="Genomic_DNA"/>
</dbReference>
<evidence type="ECO:0000259" key="2">
    <source>
        <dbReference type="PROSITE" id="PS51352"/>
    </source>
</evidence>
<dbReference type="Gene3D" id="3.40.30.10">
    <property type="entry name" value="Glutaredoxin"/>
    <property type="match status" value="1"/>
</dbReference>
<evidence type="ECO:0000313" key="4">
    <source>
        <dbReference type="Proteomes" id="UP000295525"/>
    </source>
</evidence>
<feature type="signal peptide" evidence="1">
    <location>
        <begin position="1"/>
        <end position="25"/>
    </location>
</feature>
<reference evidence="3 4" key="1">
    <citation type="submission" date="2019-03" db="EMBL/GenBank/DDBJ databases">
        <title>Genomic Encyclopedia of Type Strains, Phase IV (KMG-IV): sequencing the most valuable type-strain genomes for metagenomic binning, comparative biology and taxonomic classification.</title>
        <authorList>
            <person name="Goeker M."/>
        </authorList>
    </citation>
    <scope>NUCLEOTIDE SEQUENCE [LARGE SCALE GENOMIC DNA]</scope>
    <source>
        <strain evidence="3 4">DSM 24591</strain>
    </source>
</reference>
<dbReference type="InterPro" id="IPR013766">
    <property type="entry name" value="Thioredoxin_domain"/>
</dbReference>